<dbReference type="RefSeq" id="WP_091582401.1">
    <property type="nucleotide sequence ID" value="NZ_FMXM01000015.1"/>
</dbReference>
<dbReference type="OrthoDB" id="9811979at2"/>
<dbReference type="GO" id="GO:0016747">
    <property type="term" value="F:acyltransferase activity, transferring groups other than amino-acyl groups"/>
    <property type="evidence" value="ECO:0007669"/>
    <property type="project" value="InterPro"/>
</dbReference>
<dbReference type="InterPro" id="IPR016181">
    <property type="entry name" value="Acyl_CoA_acyltransferase"/>
</dbReference>
<dbReference type="SUPFAM" id="SSF55729">
    <property type="entry name" value="Acyl-CoA N-acyltransferases (Nat)"/>
    <property type="match status" value="1"/>
</dbReference>
<dbReference type="Pfam" id="PF00583">
    <property type="entry name" value="Acetyltransf_1"/>
    <property type="match status" value="1"/>
</dbReference>
<name>A0A1G5ZA84_9HYPH</name>
<evidence type="ECO:0000313" key="4">
    <source>
        <dbReference type="EMBL" id="SDA91477.1"/>
    </source>
</evidence>
<gene>
    <name evidence="4" type="ORF">SAMN02927914_04523</name>
</gene>
<accession>A0A1G5ZA84</accession>
<dbReference type="EMBL" id="FMXM01000015">
    <property type="protein sequence ID" value="SDA91477.1"/>
    <property type="molecule type" value="Genomic_DNA"/>
</dbReference>
<keyword evidence="1 4" id="KW-0808">Transferase</keyword>
<proteinExistence type="predicted"/>
<feature type="domain" description="N-acetyltransferase" evidence="3">
    <location>
        <begin position="7"/>
        <end position="154"/>
    </location>
</feature>
<protein>
    <submittedName>
        <fullName evidence="4">Acetyltransferase (GNAT) family protein</fullName>
    </submittedName>
</protein>
<dbReference type="Gene3D" id="3.40.630.30">
    <property type="match status" value="1"/>
</dbReference>
<dbReference type="STRING" id="1165689.SAMN02927914_04523"/>
<dbReference type="PROSITE" id="PS51186">
    <property type="entry name" value="GNAT"/>
    <property type="match status" value="1"/>
</dbReference>
<evidence type="ECO:0000313" key="5">
    <source>
        <dbReference type="Proteomes" id="UP000198588"/>
    </source>
</evidence>
<sequence>MPSEQTIRLRPAEPGDVAPITDVVCMAYAKWIPIIGRKPRPMTVDYEKAVQEHDFDLAHLDSRLIGLIETILHDDHLWIENIAVRPEDQGRGVGQELLRHAEKKALSAGLREIRLLTNAAFETNLNLYGKIGYVTDRREPFMGGITVYMRKQIG</sequence>
<evidence type="ECO:0000259" key="3">
    <source>
        <dbReference type="PROSITE" id="PS51186"/>
    </source>
</evidence>
<dbReference type="CDD" id="cd04301">
    <property type="entry name" value="NAT_SF"/>
    <property type="match status" value="1"/>
</dbReference>
<reference evidence="4 5" key="1">
    <citation type="submission" date="2016-10" db="EMBL/GenBank/DDBJ databases">
        <authorList>
            <person name="de Groot N.N."/>
        </authorList>
    </citation>
    <scope>NUCLEOTIDE SEQUENCE [LARGE SCALE GENOMIC DNA]</scope>
    <source>
        <strain evidence="4 5">CGMCC 1.12097</strain>
    </source>
</reference>
<dbReference type="InterPro" id="IPR000182">
    <property type="entry name" value="GNAT_dom"/>
</dbReference>
<dbReference type="PANTHER" id="PTHR43877">
    <property type="entry name" value="AMINOALKYLPHOSPHONATE N-ACETYLTRANSFERASE-RELATED-RELATED"/>
    <property type="match status" value="1"/>
</dbReference>
<evidence type="ECO:0000256" key="1">
    <source>
        <dbReference type="ARBA" id="ARBA00022679"/>
    </source>
</evidence>
<evidence type="ECO:0000256" key="2">
    <source>
        <dbReference type="ARBA" id="ARBA00023315"/>
    </source>
</evidence>
<dbReference type="InterPro" id="IPR050832">
    <property type="entry name" value="Bact_Acetyltransf"/>
</dbReference>
<dbReference type="PANTHER" id="PTHR43877:SF2">
    <property type="entry name" value="AMINOALKYLPHOSPHONATE N-ACETYLTRANSFERASE-RELATED"/>
    <property type="match status" value="1"/>
</dbReference>
<keyword evidence="2" id="KW-0012">Acyltransferase</keyword>
<dbReference type="Proteomes" id="UP000198588">
    <property type="component" value="Unassembled WGS sequence"/>
</dbReference>
<organism evidence="4 5">
    <name type="scientific">Mesorhizobium qingshengii</name>
    <dbReference type="NCBI Taxonomy" id="1165689"/>
    <lineage>
        <taxon>Bacteria</taxon>
        <taxon>Pseudomonadati</taxon>
        <taxon>Pseudomonadota</taxon>
        <taxon>Alphaproteobacteria</taxon>
        <taxon>Hyphomicrobiales</taxon>
        <taxon>Phyllobacteriaceae</taxon>
        <taxon>Mesorhizobium</taxon>
    </lineage>
</organism>
<dbReference type="AlphaFoldDB" id="A0A1G5ZA84"/>